<feature type="chain" id="PRO_5039950158" description="GPR180/TMEM145 transmembrane domain-containing protein" evidence="3">
    <location>
        <begin position="21"/>
        <end position="537"/>
    </location>
</feature>
<keyword evidence="3" id="KW-0732">Signal</keyword>
<dbReference type="Pfam" id="PF10192">
    <property type="entry name" value="GPR180-TMEM145_TM"/>
    <property type="match status" value="1"/>
</dbReference>
<keyword evidence="2" id="KW-1133">Transmembrane helix</keyword>
<reference evidence="5" key="2">
    <citation type="submission" date="2021-09" db="EMBL/GenBank/DDBJ databases">
        <authorList>
            <person name="Jia N."/>
            <person name="Wang J."/>
            <person name="Shi W."/>
            <person name="Du L."/>
            <person name="Sun Y."/>
            <person name="Zhan W."/>
            <person name="Jiang J."/>
            <person name="Wang Q."/>
            <person name="Zhang B."/>
            <person name="Ji P."/>
            <person name="Sakyi L.B."/>
            <person name="Cui X."/>
            <person name="Yuan T."/>
            <person name="Jiang B."/>
            <person name="Yang W."/>
            <person name="Lam T.T.-Y."/>
            <person name="Chang Q."/>
            <person name="Ding S."/>
            <person name="Wang X."/>
            <person name="Zhu J."/>
            <person name="Ruan X."/>
            <person name="Zhao L."/>
            <person name="Wei J."/>
            <person name="Que T."/>
            <person name="Du C."/>
            <person name="Cheng J."/>
            <person name="Dai P."/>
            <person name="Han X."/>
            <person name="Huang E."/>
            <person name="Gao Y."/>
            <person name="Liu J."/>
            <person name="Shao H."/>
            <person name="Ye R."/>
            <person name="Li L."/>
            <person name="Wei W."/>
            <person name="Wang X."/>
            <person name="Wang C."/>
            <person name="Huo Q."/>
            <person name="Li W."/>
            <person name="Guo W."/>
            <person name="Chen H."/>
            <person name="Chen S."/>
            <person name="Zhou L."/>
            <person name="Zhou L."/>
            <person name="Ni X."/>
            <person name="Tian J."/>
            <person name="Zhou Y."/>
            <person name="Sheng Y."/>
            <person name="Liu T."/>
            <person name="Pan Y."/>
            <person name="Xia L."/>
            <person name="Li J."/>
            <person name="Zhao F."/>
            <person name="Cao W."/>
        </authorList>
    </citation>
    <scope>NUCLEOTIDE SEQUENCE</scope>
    <source>
        <strain evidence="5">Rmic-2018</strain>
        <tissue evidence="5">Larvae</tissue>
    </source>
</reference>
<dbReference type="InterPro" id="IPR047831">
    <property type="entry name" value="GPR180/TMEM145"/>
</dbReference>
<feature type="region of interest" description="Disordered" evidence="1">
    <location>
        <begin position="458"/>
        <end position="515"/>
    </location>
</feature>
<protein>
    <recommendedName>
        <fullName evidence="4">GPR180/TMEM145 transmembrane domain-containing protein</fullName>
    </recommendedName>
</protein>
<comment type="caution">
    <text evidence="5">The sequence shown here is derived from an EMBL/GenBank/DDBJ whole genome shotgun (WGS) entry which is preliminary data.</text>
</comment>
<accession>A0A9J6E1D9</accession>
<keyword evidence="2" id="KW-0812">Transmembrane</keyword>
<dbReference type="Proteomes" id="UP000821866">
    <property type="component" value="Chromosome 4"/>
</dbReference>
<organism evidence="5 6">
    <name type="scientific">Rhipicephalus microplus</name>
    <name type="common">Cattle tick</name>
    <name type="synonym">Boophilus microplus</name>
    <dbReference type="NCBI Taxonomy" id="6941"/>
    <lineage>
        <taxon>Eukaryota</taxon>
        <taxon>Metazoa</taxon>
        <taxon>Ecdysozoa</taxon>
        <taxon>Arthropoda</taxon>
        <taxon>Chelicerata</taxon>
        <taxon>Arachnida</taxon>
        <taxon>Acari</taxon>
        <taxon>Parasitiformes</taxon>
        <taxon>Ixodida</taxon>
        <taxon>Ixodoidea</taxon>
        <taxon>Ixodidae</taxon>
        <taxon>Rhipicephalinae</taxon>
        <taxon>Rhipicephalus</taxon>
        <taxon>Boophilus</taxon>
    </lineage>
</organism>
<name>A0A9J6E1D9_RHIMP</name>
<feature type="transmembrane region" description="Helical" evidence="2">
    <location>
        <begin position="230"/>
        <end position="249"/>
    </location>
</feature>
<evidence type="ECO:0000256" key="1">
    <source>
        <dbReference type="SAM" id="MobiDB-lite"/>
    </source>
</evidence>
<feature type="transmembrane region" description="Helical" evidence="2">
    <location>
        <begin position="296"/>
        <end position="316"/>
    </location>
</feature>
<gene>
    <name evidence="5" type="ORF">HPB51_014971</name>
</gene>
<evidence type="ECO:0000256" key="3">
    <source>
        <dbReference type="SAM" id="SignalP"/>
    </source>
</evidence>
<evidence type="ECO:0000259" key="4">
    <source>
        <dbReference type="Pfam" id="PF10192"/>
    </source>
</evidence>
<keyword evidence="2" id="KW-0472">Membrane</keyword>
<dbReference type="PANTHER" id="PTHR23252:SF43">
    <property type="entry name" value="INTIMAL THICKNESS RELATED RECEPTOR IRP DOMAIN-CONTAINING PROTEIN"/>
    <property type="match status" value="1"/>
</dbReference>
<dbReference type="GO" id="GO:0019236">
    <property type="term" value="P:response to pheromone"/>
    <property type="evidence" value="ECO:0007669"/>
    <property type="project" value="InterPro"/>
</dbReference>
<reference evidence="5" key="1">
    <citation type="journal article" date="2020" name="Cell">
        <title>Large-Scale Comparative Analyses of Tick Genomes Elucidate Their Genetic Diversity and Vector Capacities.</title>
        <authorList>
            <consortium name="Tick Genome and Microbiome Consortium (TIGMIC)"/>
            <person name="Jia N."/>
            <person name="Wang J."/>
            <person name="Shi W."/>
            <person name="Du L."/>
            <person name="Sun Y."/>
            <person name="Zhan W."/>
            <person name="Jiang J.F."/>
            <person name="Wang Q."/>
            <person name="Zhang B."/>
            <person name="Ji P."/>
            <person name="Bell-Sakyi L."/>
            <person name="Cui X.M."/>
            <person name="Yuan T.T."/>
            <person name="Jiang B.G."/>
            <person name="Yang W.F."/>
            <person name="Lam T.T."/>
            <person name="Chang Q.C."/>
            <person name="Ding S.J."/>
            <person name="Wang X.J."/>
            <person name="Zhu J.G."/>
            <person name="Ruan X.D."/>
            <person name="Zhao L."/>
            <person name="Wei J.T."/>
            <person name="Ye R.Z."/>
            <person name="Que T.C."/>
            <person name="Du C.H."/>
            <person name="Zhou Y.H."/>
            <person name="Cheng J.X."/>
            <person name="Dai P.F."/>
            <person name="Guo W.B."/>
            <person name="Han X.H."/>
            <person name="Huang E.J."/>
            <person name="Li L.F."/>
            <person name="Wei W."/>
            <person name="Gao Y.C."/>
            <person name="Liu J.Z."/>
            <person name="Shao H.Z."/>
            <person name="Wang X."/>
            <person name="Wang C.C."/>
            <person name="Yang T.C."/>
            <person name="Huo Q.B."/>
            <person name="Li W."/>
            <person name="Chen H.Y."/>
            <person name="Chen S.E."/>
            <person name="Zhou L.G."/>
            <person name="Ni X.B."/>
            <person name="Tian J.H."/>
            <person name="Sheng Y."/>
            <person name="Liu T."/>
            <person name="Pan Y.S."/>
            <person name="Xia L.Y."/>
            <person name="Li J."/>
            <person name="Zhao F."/>
            <person name="Cao W.C."/>
        </authorList>
    </citation>
    <scope>NUCLEOTIDE SEQUENCE</scope>
    <source>
        <strain evidence="5">Rmic-2018</strain>
    </source>
</reference>
<dbReference type="PANTHER" id="PTHR23252">
    <property type="entry name" value="INTIMAL THICKNESS RECEPTOR-RELATED"/>
    <property type="match status" value="1"/>
</dbReference>
<feature type="transmembrane region" description="Helical" evidence="2">
    <location>
        <begin position="396"/>
        <end position="415"/>
    </location>
</feature>
<dbReference type="InterPro" id="IPR019336">
    <property type="entry name" value="GPR180/TMEM145_TM"/>
</dbReference>
<evidence type="ECO:0000313" key="6">
    <source>
        <dbReference type="Proteomes" id="UP000821866"/>
    </source>
</evidence>
<feature type="transmembrane region" description="Helical" evidence="2">
    <location>
        <begin position="328"/>
        <end position="346"/>
    </location>
</feature>
<evidence type="ECO:0000256" key="2">
    <source>
        <dbReference type="SAM" id="Phobius"/>
    </source>
</evidence>
<feature type="signal peptide" evidence="3">
    <location>
        <begin position="1"/>
        <end position="20"/>
    </location>
</feature>
<proteinExistence type="predicted"/>
<feature type="domain" description="GPR180/TMEM145 transmembrane" evidence="4">
    <location>
        <begin position="233"/>
        <end position="417"/>
    </location>
</feature>
<evidence type="ECO:0000313" key="5">
    <source>
        <dbReference type="EMBL" id="KAH8028315.1"/>
    </source>
</evidence>
<dbReference type="EMBL" id="JABSTU010000006">
    <property type="protein sequence ID" value="KAH8028315.1"/>
    <property type="molecule type" value="Genomic_DNA"/>
</dbReference>
<feature type="transmembrane region" description="Helical" evidence="2">
    <location>
        <begin position="261"/>
        <end position="281"/>
    </location>
</feature>
<dbReference type="AlphaFoldDB" id="A0A9J6E1D9"/>
<dbReference type="GO" id="GO:0007186">
    <property type="term" value="P:G protein-coupled receptor signaling pathway"/>
    <property type="evidence" value="ECO:0007669"/>
    <property type="project" value="InterPro"/>
</dbReference>
<feature type="compositionally biased region" description="Low complexity" evidence="1">
    <location>
        <begin position="458"/>
        <end position="486"/>
    </location>
</feature>
<keyword evidence="6" id="KW-1185">Reference proteome</keyword>
<feature type="transmembrane region" description="Helical" evidence="2">
    <location>
        <begin position="366"/>
        <end position="384"/>
    </location>
</feature>
<dbReference type="VEuPathDB" id="VectorBase:LOC119166971"/>
<sequence>MRLLRAVFVLLAATAWSAQCLHLRGTFRTGQFFTFLAKFGFKKTDRHDHENTLGYIYGNVTATSAAKGDLTHRGTLVVADRDNFLAFYGNRTQGYADASSSSVCDLMFAAINRVAFDSNCNPNGTQDFLRNVPCAAGKLCEDEDKPSRVVAGHQFTYTVRDLHQARFWYVSMVSCYREGKGKDCKWKDSVDEDIEIAYDIWLVNGNPAAPSHNVFEYQFSFEQQGSLERVLLFFLLYLVLAGLQVYAVIRQKHLVTRLFTAALTLQLLSFLWTIAHLAIFAMDGDGVPSLGIVGDVSYMLSQSLFMLLLLLLAKGWAITRTELTWKPVLFCIWFVYSCIQILLYVWNMTEVDVIEEIDEYQTYPGWISLCFRLVVTAWFLTELRSTMMDENDHRKLRFYLHFGAGLLCWFVYLPVVGAHRPPGVGPLEAEVHTWHQLLRRLPGVRHHHASAVAHAESAVLPTTVRARTPGTSSRSSTKPRTTSRPTVESKLRGVTQASSVRESEAPTANAPLHLNFQERLEHLGPSLSLRRGGEDKN</sequence>